<dbReference type="Gene3D" id="3.40.50.720">
    <property type="entry name" value="NAD(P)-binding Rossmann-like Domain"/>
    <property type="match status" value="1"/>
</dbReference>
<feature type="domain" description="NAD-dependent epimerase/dehydratase" evidence="2">
    <location>
        <begin position="3"/>
        <end position="78"/>
    </location>
</feature>
<dbReference type="AlphaFoldDB" id="A0AAP3AH59"/>
<dbReference type="InterPro" id="IPR051783">
    <property type="entry name" value="NAD(P)-dependent_oxidoreduct"/>
</dbReference>
<evidence type="ECO:0000313" key="4">
    <source>
        <dbReference type="Proteomes" id="UP001205867"/>
    </source>
</evidence>
<sequence>MQILLLGGTGFLGRELARAALDGGHAVTCLARGSAPTASGANFVRADRDDPDALAPVVTQAWDAVVDLASHPAHAHDAVHQLTARHRLLVSTTSVYAAFDTPNQSENAPLAPPAGIDRMTEMNQYPGAKRRCEDIYRGADGQVTVIRPGLIGGAGDDTGRSGYYPWRFAHPTGTDVLVPDATFPVSVIDVADLAAWILHCMEHTVTGTFNAAGQTHTLADLYRASIEVTGSTAQPHVIPDDVLLSQGIAPWAGPNSLPLWIPLPGFRHVGSVDSSAALAHGLVRRPLRETLAAALATEEARTTERPVGLTDQEETALHAALSPTSG</sequence>
<comment type="caution">
    <text evidence="3">The sequence shown here is derived from an EMBL/GenBank/DDBJ whole genome shotgun (WGS) entry which is preliminary data.</text>
</comment>
<organism evidence="3 4">
    <name type="scientific">Micrococcus luteus</name>
    <name type="common">Micrococcus lysodeikticus</name>
    <dbReference type="NCBI Taxonomy" id="1270"/>
    <lineage>
        <taxon>Bacteria</taxon>
        <taxon>Bacillati</taxon>
        <taxon>Actinomycetota</taxon>
        <taxon>Actinomycetes</taxon>
        <taxon>Micrococcales</taxon>
        <taxon>Micrococcaceae</taxon>
        <taxon>Micrococcus</taxon>
    </lineage>
</organism>
<dbReference type="Proteomes" id="UP001205867">
    <property type="component" value="Unassembled WGS sequence"/>
</dbReference>
<dbReference type="PANTHER" id="PTHR48079">
    <property type="entry name" value="PROTEIN YEEZ"/>
    <property type="match status" value="1"/>
</dbReference>
<dbReference type="InterPro" id="IPR001509">
    <property type="entry name" value="Epimerase_deHydtase"/>
</dbReference>
<reference evidence="3" key="1">
    <citation type="submission" date="2023-06" db="EMBL/GenBank/DDBJ databases">
        <title>lsaBGC provides a comprehensive framework for evolutionary analysis of biosynthetic gene clusters within focal taxa.</title>
        <authorList>
            <person name="Salamzade R."/>
            <person name="Sandstrom S."/>
            <person name="Kalan L.R."/>
        </authorList>
    </citation>
    <scope>NUCLEOTIDE SEQUENCE</scope>
    <source>
        <strain evidence="3">P3-SID899</strain>
    </source>
</reference>
<evidence type="ECO:0000313" key="3">
    <source>
        <dbReference type="EMBL" id="MCV7629074.1"/>
    </source>
</evidence>
<proteinExistence type="predicted"/>
<dbReference type="InterPro" id="IPR036291">
    <property type="entry name" value="NAD(P)-bd_dom_sf"/>
</dbReference>
<protein>
    <submittedName>
        <fullName evidence="3">NAD-dependent epimerase/dehydratase family protein</fullName>
    </submittedName>
</protein>
<dbReference type="Pfam" id="PF01370">
    <property type="entry name" value="Epimerase"/>
    <property type="match status" value="1"/>
</dbReference>
<dbReference type="GO" id="GO:0005737">
    <property type="term" value="C:cytoplasm"/>
    <property type="evidence" value="ECO:0007669"/>
    <property type="project" value="TreeGrafter"/>
</dbReference>
<name>A0AAP3AH59_MICLU</name>
<accession>A0AAP3AH59</accession>
<gene>
    <name evidence="3" type="ORF">M3A82_006945</name>
</gene>
<dbReference type="EMBL" id="JALXKZ020000013">
    <property type="protein sequence ID" value="MCV7629074.1"/>
    <property type="molecule type" value="Genomic_DNA"/>
</dbReference>
<dbReference type="RefSeq" id="WP_406922071.1">
    <property type="nucleotide sequence ID" value="NZ_JBIQED010000028.1"/>
</dbReference>
<dbReference type="SUPFAM" id="SSF51735">
    <property type="entry name" value="NAD(P)-binding Rossmann-fold domains"/>
    <property type="match status" value="1"/>
</dbReference>
<feature type="region of interest" description="Disordered" evidence="1">
    <location>
        <begin position="296"/>
        <end position="326"/>
    </location>
</feature>
<dbReference type="PANTHER" id="PTHR48079:SF6">
    <property type="entry name" value="NAD(P)-BINDING DOMAIN-CONTAINING PROTEIN-RELATED"/>
    <property type="match status" value="1"/>
</dbReference>
<evidence type="ECO:0000256" key="1">
    <source>
        <dbReference type="SAM" id="MobiDB-lite"/>
    </source>
</evidence>
<evidence type="ECO:0000259" key="2">
    <source>
        <dbReference type="Pfam" id="PF01370"/>
    </source>
</evidence>
<dbReference type="GO" id="GO:0004029">
    <property type="term" value="F:aldehyde dehydrogenase (NAD+) activity"/>
    <property type="evidence" value="ECO:0007669"/>
    <property type="project" value="TreeGrafter"/>
</dbReference>